<organism evidence="2 3">
    <name type="scientific">Panacibacter ginsenosidivorans</name>
    <dbReference type="NCBI Taxonomy" id="1813871"/>
    <lineage>
        <taxon>Bacteria</taxon>
        <taxon>Pseudomonadati</taxon>
        <taxon>Bacteroidota</taxon>
        <taxon>Chitinophagia</taxon>
        <taxon>Chitinophagales</taxon>
        <taxon>Chitinophagaceae</taxon>
        <taxon>Panacibacter</taxon>
    </lineage>
</organism>
<dbReference type="KEGG" id="pgin:FRZ67_01190"/>
<evidence type="ECO:0000313" key="2">
    <source>
        <dbReference type="EMBL" id="QEC65986.1"/>
    </source>
</evidence>
<keyword evidence="3" id="KW-1185">Reference proteome</keyword>
<feature type="signal peptide" evidence="1">
    <location>
        <begin position="1"/>
        <end position="21"/>
    </location>
</feature>
<gene>
    <name evidence="2" type="ORF">FRZ67_01190</name>
</gene>
<proteinExistence type="predicted"/>
<name>A0A5B8V5T9_9BACT</name>
<dbReference type="RefSeq" id="WP_147187786.1">
    <property type="nucleotide sequence ID" value="NZ_CP042435.1"/>
</dbReference>
<keyword evidence="1" id="KW-0732">Signal</keyword>
<dbReference type="EMBL" id="CP042435">
    <property type="protein sequence ID" value="QEC65986.1"/>
    <property type="molecule type" value="Genomic_DNA"/>
</dbReference>
<evidence type="ECO:0000256" key="1">
    <source>
        <dbReference type="SAM" id="SignalP"/>
    </source>
</evidence>
<dbReference type="AlphaFoldDB" id="A0A5B8V5T9"/>
<evidence type="ECO:0000313" key="3">
    <source>
        <dbReference type="Proteomes" id="UP000321533"/>
    </source>
</evidence>
<feature type="chain" id="PRO_5023058440" evidence="1">
    <location>
        <begin position="22"/>
        <end position="72"/>
    </location>
</feature>
<protein>
    <submittedName>
        <fullName evidence="2">Uncharacterized protein</fullName>
    </submittedName>
</protein>
<reference evidence="2 3" key="1">
    <citation type="journal article" date="2016" name="Int. J. Syst. Evol. Microbiol.">
        <title>Panacibacter ginsenosidivorans gen. nov., sp. nov., with ginsenoside converting activity isolated from soil of a ginseng field.</title>
        <authorList>
            <person name="Siddiqi M.Z."/>
            <person name="Muhammad Shafi S."/>
            <person name="Choi K.D."/>
            <person name="Im W.T."/>
        </authorList>
    </citation>
    <scope>NUCLEOTIDE SEQUENCE [LARGE SCALE GENOMIC DNA]</scope>
    <source>
        <strain evidence="2 3">Gsoil1550</strain>
    </source>
</reference>
<accession>A0A5B8V5T9</accession>
<sequence length="72" mass="7961">MKSISIHIVRAMLLLTLYVCCSSVVCCEASKPAVLESTSPGKMFEHSGYNKESLDEDITPLQMISVRITELL</sequence>
<dbReference type="Proteomes" id="UP000321533">
    <property type="component" value="Chromosome"/>
</dbReference>